<comment type="caution">
    <text evidence="2">The sequence shown here is derived from an EMBL/GenBank/DDBJ whole genome shotgun (WGS) entry which is preliminary data.</text>
</comment>
<organism evidence="2 3">
    <name type="scientific">Streptomyces muensis</name>
    <dbReference type="NCBI Taxonomy" id="1077944"/>
    <lineage>
        <taxon>Bacteria</taxon>
        <taxon>Bacillati</taxon>
        <taxon>Actinomycetota</taxon>
        <taxon>Actinomycetes</taxon>
        <taxon>Kitasatosporales</taxon>
        <taxon>Streptomycetaceae</taxon>
        <taxon>Streptomyces</taxon>
    </lineage>
</organism>
<evidence type="ECO:0000313" key="2">
    <source>
        <dbReference type="EMBL" id="MCF1599720.1"/>
    </source>
</evidence>
<dbReference type="AlphaFoldDB" id="A0A9X1Q893"/>
<feature type="compositionally biased region" description="Low complexity" evidence="1">
    <location>
        <begin position="21"/>
        <end position="41"/>
    </location>
</feature>
<protein>
    <submittedName>
        <fullName evidence="2">Uncharacterized protein</fullName>
    </submittedName>
</protein>
<dbReference type="Proteomes" id="UP001139384">
    <property type="component" value="Unassembled WGS sequence"/>
</dbReference>
<accession>A0A9X1Q893</accession>
<keyword evidence="3" id="KW-1185">Reference proteome</keyword>
<sequence>MGAGGLRPPPPWPAPRRPPGHRAATARPSGAPARPSSPRSPYGLASPLDGEETALVRPYLVAFEERRRRRERRLVLVHAADFGIDLIDLDQYVTGAREVA</sequence>
<feature type="region of interest" description="Disordered" evidence="1">
    <location>
        <begin position="1"/>
        <end position="49"/>
    </location>
</feature>
<proteinExistence type="predicted"/>
<reference evidence="2" key="1">
    <citation type="submission" date="2022-01" db="EMBL/GenBank/DDBJ databases">
        <title>Draft Genome Sequences of Seven Type Strains of the Genus Streptomyces.</title>
        <authorList>
            <person name="Aziz S."/>
            <person name="Coretto E."/>
            <person name="Chronakova A."/>
            <person name="Sproer C."/>
            <person name="Huber K."/>
            <person name="Nouioui I."/>
            <person name="Gross H."/>
        </authorList>
    </citation>
    <scope>NUCLEOTIDE SEQUENCE</scope>
    <source>
        <strain evidence="2">DSM 103493</strain>
    </source>
</reference>
<evidence type="ECO:0000313" key="3">
    <source>
        <dbReference type="Proteomes" id="UP001139384"/>
    </source>
</evidence>
<evidence type="ECO:0000256" key="1">
    <source>
        <dbReference type="SAM" id="MobiDB-lite"/>
    </source>
</evidence>
<dbReference type="EMBL" id="JAKEIP010000342">
    <property type="protein sequence ID" value="MCF1599720.1"/>
    <property type="molecule type" value="Genomic_DNA"/>
</dbReference>
<gene>
    <name evidence="2" type="ORF">L0P92_40170</name>
</gene>
<name>A0A9X1Q893_STRM4</name>
<feature type="compositionally biased region" description="Pro residues" evidence="1">
    <location>
        <begin position="7"/>
        <end position="17"/>
    </location>
</feature>
<dbReference type="RefSeq" id="WP_234768077.1">
    <property type="nucleotide sequence ID" value="NZ_JAKEIP010000342.1"/>
</dbReference>